<feature type="signal peptide" evidence="3">
    <location>
        <begin position="1"/>
        <end position="20"/>
    </location>
</feature>
<dbReference type="EMBL" id="CP042301">
    <property type="protein sequence ID" value="QDY99818.1"/>
    <property type="molecule type" value="Genomic_DNA"/>
</dbReference>
<proteinExistence type="predicted"/>
<dbReference type="KEGG" id="niy:FQ775_05195"/>
<dbReference type="RefSeq" id="WP_146298472.1">
    <property type="nucleotide sequence ID" value="NZ_CP042301.2"/>
</dbReference>
<evidence type="ECO:0000313" key="6">
    <source>
        <dbReference type="Proteomes" id="UP000321389"/>
    </source>
</evidence>
<protein>
    <recommendedName>
        <fullName evidence="1">Type IV secretion system putative lipoprotein virB7</fullName>
    </recommendedName>
</protein>
<evidence type="ECO:0000259" key="4">
    <source>
        <dbReference type="Pfam" id="PF13488"/>
    </source>
</evidence>
<gene>
    <name evidence="5" type="ORF">FQ775_05195</name>
</gene>
<reference evidence="5" key="1">
    <citation type="submission" date="2020-04" db="EMBL/GenBank/DDBJ databases">
        <title>Nitratireductor sp. nov. isolated from mangrove soil.</title>
        <authorList>
            <person name="Ye Y."/>
        </authorList>
    </citation>
    <scope>NUCLEOTIDE SEQUENCE</scope>
    <source>
        <strain evidence="5">SY7</strain>
    </source>
</reference>
<evidence type="ECO:0000256" key="1">
    <source>
        <dbReference type="ARBA" id="ARBA00017922"/>
    </source>
</evidence>
<dbReference type="Pfam" id="PF13488">
    <property type="entry name" value="Gly-zipper_Omp"/>
    <property type="match status" value="1"/>
</dbReference>
<dbReference type="Pfam" id="PF08139">
    <property type="entry name" value="LPAM_1"/>
    <property type="match status" value="1"/>
</dbReference>
<dbReference type="Proteomes" id="UP000321389">
    <property type="component" value="Chromosome"/>
</dbReference>
<accession>A0A5B8KWA1</accession>
<organism evidence="5 6">
    <name type="scientific">Nitratireductor mangrovi</name>
    <dbReference type="NCBI Taxonomy" id="2599600"/>
    <lineage>
        <taxon>Bacteria</taxon>
        <taxon>Pseudomonadati</taxon>
        <taxon>Pseudomonadota</taxon>
        <taxon>Alphaproteobacteria</taxon>
        <taxon>Hyphomicrobiales</taxon>
        <taxon>Phyllobacteriaceae</taxon>
        <taxon>Nitratireductor</taxon>
    </lineage>
</organism>
<evidence type="ECO:0000256" key="3">
    <source>
        <dbReference type="SAM" id="SignalP"/>
    </source>
</evidence>
<evidence type="ECO:0000313" key="5">
    <source>
        <dbReference type="EMBL" id="QDY99818.1"/>
    </source>
</evidence>
<dbReference type="AlphaFoldDB" id="A0A5B8KWA1"/>
<name>A0A5B8KWA1_9HYPH</name>
<feature type="domain" description="Glycine zipper" evidence="4">
    <location>
        <begin position="24"/>
        <end position="63"/>
    </location>
</feature>
<dbReference type="InterPro" id="IPR012640">
    <property type="entry name" value="Membr_lipoprot_lipid_attach_CS"/>
</dbReference>
<dbReference type="PROSITE" id="PS51257">
    <property type="entry name" value="PROKAR_LIPOPROTEIN"/>
    <property type="match status" value="1"/>
</dbReference>
<sequence>MRKIVLAAVAALTLAGCTTAERDAALGGAAGAAIGGLATGRAAGAVVGGVVGAASGVLIGKATRTGWCVYRDRYGRLYEARCRGL</sequence>
<keyword evidence="6" id="KW-1185">Reference proteome</keyword>
<dbReference type="InterPro" id="IPR039567">
    <property type="entry name" value="Gly-zipper"/>
</dbReference>
<keyword evidence="5" id="KW-0449">Lipoprotein</keyword>
<keyword evidence="2 3" id="KW-0732">Signal</keyword>
<evidence type="ECO:0000256" key="2">
    <source>
        <dbReference type="ARBA" id="ARBA00022729"/>
    </source>
</evidence>
<feature type="chain" id="PRO_5023042936" description="Type IV secretion system putative lipoprotein virB7" evidence="3">
    <location>
        <begin position="21"/>
        <end position="85"/>
    </location>
</feature>